<gene>
    <name evidence="1" type="ordered locus">MSMEI_0955</name>
</gene>
<sequence length="381" mass="39750">MGHRSICASCEKCGPGVPISFRDDVDRGHDRQMGYHGRAAAIRKKSTTTTLRAGAVLGVIMLGLTGCGGQRGESNDAASAEPTGCEITSDARLSIATGNTTGVYYTLGGALAEAISQQTDGKLKATAAETSASLQNIQQLVAGTHQVAFSLADTAADAVNGTASFSEKQPIAALARLYPNYTQVIARTDAGINSVADMRGKRVSTGAPNSGTEVIANRMLEAAGLGPGDVQTQRTELGKTVEGMKDGSIDALFWSGGLPTSGITDLIVSRRDQVKFIDVTDTLDKLKEINPIYEAGVIPASTYQTPADVSTVVVPNVLLVKDDMDGNTACVLTKTLFERKDDLVKANKAAEDIELQDARETSPVPLHPGAAKALDELGAAN</sequence>
<organism evidence="1 2">
    <name type="scientific">Mycolicibacterium smegmatis (strain ATCC 700084 / mc(2)155)</name>
    <name type="common">Mycobacterium smegmatis</name>
    <dbReference type="NCBI Taxonomy" id="246196"/>
    <lineage>
        <taxon>Bacteria</taxon>
        <taxon>Bacillati</taxon>
        <taxon>Actinomycetota</taxon>
        <taxon>Actinomycetes</taxon>
        <taxon>Mycobacteriales</taxon>
        <taxon>Mycobacteriaceae</taxon>
        <taxon>Mycolicibacterium</taxon>
    </lineage>
</organism>
<dbReference type="NCBIfam" id="TIGR02122">
    <property type="entry name" value="TRAP_TAXI"/>
    <property type="match status" value="1"/>
</dbReference>
<evidence type="ECO:0000313" key="1">
    <source>
        <dbReference type="EMBL" id="AFP37435.1"/>
    </source>
</evidence>
<dbReference type="Proteomes" id="UP000006158">
    <property type="component" value="Chromosome"/>
</dbReference>
<dbReference type="PATRIC" id="fig|246196.56.peg.980"/>
<dbReference type="Pfam" id="PF16868">
    <property type="entry name" value="NMT1_3"/>
    <property type="match status" value="1"/>
</dbReference>
<reference evidence="1 2" key="2">
    <citation type="journal article" date="2009" name="Genome Res.">
        <title>Ortho-proteogenomics: multiple proteomes investigation through orthology and a new MS-based protocol.</title>
        <authorList>
            <person name="Gallien S."/>
            <person name="Perrodou E."/>
            <person name="Carapito C."/>
            <person name="Deshayes C."/>
            <person name="Reyrat J.M."/>
            <person name="Van Dorsselaer A."/>
            <person name="Poch O."/>
            <person name="Schaeffer C."/>
            <person name="Lecompte O."/>
        </authorList>
    </citation>
    <scope>NUCLEOTIDE SEQUENCE [LARGE SCALE GENOMIC DNA]</scope>
    <source>
        <strain evidence="2">ATCC 700084 / mc(2)155</strain>
    </source>
</reference>
<protein>
    <submittedName>
        <fullName evidence="1">TRAP transporter solute receptor, TAXI family</fullName>
    </submittedName>
</protein>
<dbReference type="KEGG" id="msg:MSMEI_0955"/>
<dbReference type="CDD" id="cd13569">
    <property type="entry name" value="PBP2_TAXI_TRAP_like_1"/>
    <property type="match status" value="1"/>
</dbReference>
<evidence type="ECO:0000313" key="2">
    <source>
        <dbReference type="Proteomes" id="UP000006158"/>
    </source>
</evidence>
<keyword evidence="1" id="KW-0675">Receptor</keyword>
<dbReference type="InterPro" id="IPR011852">
    <property type="entry name" value="TRAP_TAXI"/>
</dbReference>
<dbReference type="SUPFAM" id="SSF53850">
    <property type="entry name" value="Periplasmic binding protein-like II"/>
    <property type="match status" value="1"/>
</dbReference>
<proteinExistence type="predicted"/>
<name>I7F794_MYCS2</name>
<dbReference type="AlphaFoldDB" id="I7F794"/>
<dbReference type="Gene3D" id="3.40.190.10">
    <property type="entry name" value="Periplasmic binding protein-like II"/>
    <property type="match status" value="2"/>
</dbReference>
<reference evidence="1 2" key="1">
    <citation type="journal article" date="2007" name="Genome Biol.">
        <title>Interrupted coding sequences in Mycobacterium smegmatis: authentic mutations or sequencing errors?</title>
        <authorList>
            <person name="Deshayes C."/>
            <person name="Perrodou E."/>
            <person name="Gallien S."/>
            <person name="Euphrasie D."/>
            <person name="Schaeffer C."/>
            <person name="Van-Dorsselaer A."/>
            <person name="Poch O."/>
            <person name="Lecompte O."/>
            <person name="Reyrat J.M."/>
        </authorList>
    </citation>
    <scope>NUCLEOTIDE SEQUENCE [LARGE SCALE GENOMIC DNA]</scope>
    <source>
        <strain evidence="2">ATCC 700084 / mc(2)155</strain>
    </source>
</reference>
<dbReference type="PANTHER" id="PTHR42941">
    <property type="entry name" value="SLL1037 PROTEIN"/>
    <property type="match status" value="1"/>
</dbReference>
<accession>I7F794</accession>
<dbReference type="PANTHER" id="PTHR42941:SF1">
    <property type="entry name" value="SLL1037 PROTEIN"/>
    <property type="match status" value="1"/>
</dbReference>
<dbReference type="EMBL" id="CP001663">
    <property type="protein sequence ID" value="AFP37435.1"/>
    <property type="molecule type" value="Genomic_DNA"/>
</dbReference>